<organism evidence="2">
    <name type="scientific">marine sediment metagenome</name>
    <dbReference type="NCBI Taxonomy" id="412755"/>
    <lineage>
        <taxon>unclassified sequences</taxon>
        <taxon>metagenomes</taxon>
        <taxon>ecological metagenomes</taxon>
    </lineage>
</organism>
<feature type="compositionally biased region" description="Basic residues" evidence="1">
    <location>
        <begin position="1"/>
        <end position="12"/>
    </location>
</feature>
<feature type="non-terminal residue" evidence="2">
    <location>
        <position position="234"/>
    </location>
</feature>
<dbReference type="EMBL" id="LAZR01004286">
    <property type="protein sequence ID" value="KKN10002.1"/>
    <property type="molecule type" value="Genomic_DNA"/>
</dbReference>
<reference evidence="2" key="1">
    <citation type="journal article" date="2015" name="Nature">
        <title>Complex archaea that bridge the gap between prokaryotes and eukaryotes.</title>
        <authorList>
            <person name="Spang A."/>
            <person name="Saw J.H."/>
            <person name="Jorgensen S.L."/>
            <person name="Zaremba-Niedzwiedzka K."/>
            <person name="Martijn J."/>
            <person name="Lind A.E."/>
            <person name="van Eijk R."/>
            <person name="Schleper C."/>
            <person name="Guy L."/>
            <person name="Ettema T.J."/>
        </authorList>
    </citation>
    <scope>NUCLEOTIDE SEQUENCE</scope>
</reference>
<dbReference type="AlphaFoldDB" id="A0A0F9NDE4"/>
<protein>
    <recommendedName>
        <fullName evidence="3">Glycosyltransferase subfamily 4-like N-terminal domain-containing protein</fullName>
    </recommendedName>
</protein>
<proteinExistence type="predicted"/>
<dbReference type="SUPFAM" id="SSF53756">
    <property type="entry name" value="UDP-Glycosyltransferase/glycogen phosphorylase"/>
    <property type="match status" value="1"/>
</dbReference>
<evidence type="ECO:0000256" key="1">
    <source>
        <dbReference type="SAM" id="MobiDB-lite"/>
    </source>
</evidence>
<accession>A0A0F9NDE4</accession>
<sequence length="234" mass="27427">MAKSRTSKRRSGKPMANKPMVPRMKAQGNKIKVLAYCDSPTCATGFGTVSRNIFEGLYNTGRYDIDILGINFWGDPHDMPYRIWPTGTNQQKDPYGRQKVLDMVPTMEFDILFFLQDSFIMEFIPKLIPHLHKNRQTPFKSILYYPIDSVLKKKWSKNIDPADYLVAYSEFGRQESLKVLPHRDDIQVVPHGVDPREYFPIDKEKVEEFRSQYFGPYKDYFIIANVNRNQQRKD</sequence>
<name>A0A0F9NDE4_9ZZZZ</name>
<evidence type="ECO:0008006" key="3">
    <source>
        <dbReference type="Google" id="ProtNLM"/>
    </source>
</evidence>
<comment type="caution">
    <text evidence="2">The sequence shown here is derived from an EMBL/GenBank/DDBJ whole genome shotgun (WGS) entry which is preliminary data.</text>
</comment>
<feature type="region of interest" description="Disordered" evidence="1">
    <location>
        <begin position="1"/>
        <end position="22"/>
    </location>
</feature>
<dbReference type="Gene3D" id="3.40.50.11930">
    <property type="match status" value="1"/>
</dbReference>
<gene>
    <name evidence="2" type="ORF">LCGC14_1041080</name>
</gene>
<evidence type="ECO:0000313" key="2">
    <source>
        <dbReference type="EMBL" id="KKN10002.1"/>
    </source>
</evidence>